<accession>A0A8C2X5C1</accession>
<evidence type="ECO:0000256" key="5">
    <source>
        <dbReference type="SAM" id="Phobius"/>
    </source>
</evidence>
<dbReference type="GO" id="GO:0007519">
    <property type="term" value="P:skeletal muscle tissue development"/>
    <property type="evidence" value="ECO:0007669"/>
    <property type="project" value="TreeGrafter"/>
</dbReference>
<dbReference type="OrthoDB" id="425611at2759"/>
<dbReference type="KEGG" id="clum:117728283"/>
<keyword evidence="8" id="KW-1185">Reference proteome</keyword>
<dbReference type="Ensembl" id="ENSCLMT00005013611.1">
    <property type="protein sequence ID" value="ENSCLMP00005012709.1"/>
    <property type="gene ID" value="ENSCLMG00005006793.1"/>
</dbReference>
<feature type="transmembrane region" description="Helical" evidence="5">
    <location>
        <begin position="82"/>
        <end position="102"/>
    </location>
</feature>
<gene>
    <name evidence="7" type="primary">popdc3</name>
</gene>
<dbReference type="PANTHER" id="PTHR12101:SF18">
    <property type="entry name" value="POPEYE DOMAIN-CONTAINING PROTEIN 3"/>
    <property type="match status" value="1"/>
</dbReference>
<reference evidence="7" key="1">
    <citation type="submission" date="2025-08" db="UniProtKB">
        <authorList>
            <consortium name="Ensembl"/>
        </authorList>
    </citation>
    <scope>IDENTIFICATION</scope>
</reference>
<dbReference type="GO" id="GO:0042391">
    <property type="term" value="P:regulation of membrane potential"/>
    <property type="evidence" value="ECO:0007669"/>
    <property type="project" value="TreeGrafter"/>
</dbReference>
<dbReference type="GeneTree" id="ENSGT00390000002563"/>
<dbReference type="GO" id="GO:0007507">
    <property type="term" value="P:heart development"/>
    <property type="evidence" value="ECO:0007669"/>
    <property type="project" value="TreeGrafter"/>
</dbReference>
<sequence>MEPPGFKNMNLTVKPTAAEYPLCEEWRDTSEGSVFHLANIFLFFGFMGGSGFYGLLYLFTFLTVGFFCSTLWSWSDYCTTDSFLWSFALFGVCLGQVLHIAYRLRSVSFDKEFEELHNCMFQKLGVSLTHFGEIVACCDGQVHTIERDHCFAIEGKTSIDKLSVLLSGRIRVTVNGEFLHYIYPFQFLDSPEWDSLRPSEEGVFQVTLCADNPCRYVGWRRKKLYLLFAKHRYIAKIFALVVRNDIAEKLYSLNDKAFDRLGHRYDLRLPSYCHMSETELEKAEVFLQVPVQGAMTA</sequence>
<dbReference type="PANTHER" id="PTHR12101">
    <property type="entry name" value="POPEYE DOMAIN CONTAINING PROTEIN"/>
    <property type="match status" value="1"/>
</dbReference>
<feature type="domain" description="POPDC1-3" evidence="6">
    <location>
        <begin position="31"/>
        <end position="256"/>
    </location>
</feature>
<keyword evidence="4 5" id="KW-0472">Membrane</keyword>
<dbReference type="InterPro" id="IPR006916">
    <property type="entry name" value="POPDC1-3"/>
</dbReference>
<dbReference type="GO" id="GO:0051146">
    <property type="term" value="P:striated muscle cell differentiation"/>
    <property type="evidence" value="ECO:0007669"/>
    <property type="project" value="TreeGrafter"/>
</dbReference>
<keyword evidence="2 5" id="KW-0812">Transmembrane</keyword>
<dbReference type="InterPro" id="IPR055272">
    <property type="entry name" value="POPDC1-3_dom"/>
</dbReference>
<name>A0A8C2X5C1_CYCLU</name>
<dbReference type="Proteomes" id="UP000694565">
    <property type="component" value="Unplaced"/>
</dbReference>
<dbReference type="RefSeq" id="XP_034385000.1">
    <property type="nucleotide sequence ID" value="XM_034529109.1"/>
</dbReference>
<feature type="transmembrane region" description="Helical" evidence="5">
    <location>
        <begin position="37"/>
        <end position="62"/>
    </location>
</feature>
<dbReference type="AlphaFoldDB" id="A0A8C2X5C1"/>
<evidence type="ECO:0000256" key="3">
    <source>
        <dbReference type="ARBA" id="ARBA00022989"/>
    </source>
</evidence>
<keyword evidence="3 5" id="KW-1133">Transmembrane helix</keyword>
<dbReference type="GO" id="GO:0030552">
    <property type="term" value="F:cAMP binding"/>
    <property type="evidence" value="ECO:0007669"/>
    <property type="project" value="TreeGrafter"/>
</dbReference>
<reference evidence="7" key="2">
    <citation type="submission" date="2025-09" db="UniProtKB">
        <authorList>
            <consortium name="Ensembl"/>
        </authorList>
    </citation>
    <scope>IDENTIFICATION</scope>
</reference>
<evidence type="ECO:0000259" key="6">
    <source>
        <dbReference type="Pfam" id="PF04831"/>
    </source>
</evidence>
<proteinExistence type="predicted"/>
<organism evidence="7 8">
    <name type="scientific">Cyclopterus lumpus</name>
    <name type="common">Lumpsucker</name>
    <dbReference type="NCBI Taxonomy" id="8103"/>
    <lineage>
        <taxon>Eukaryota</taxon>
        <taxon>Metazoa</taxon>
        <taxon>Chordata</taxon>
        <taxon>Craniata</taxon>
        <taxon>Vertebrata</taxon>
        <taxon>Euteleostomi</taxon>
        <taxon>Actinopterygii</taxon>
        <taxon>Neopterygii</taxon>
        <taxon>Teleostei</taxon>
        <taxon>Neoteleostei</taxon>
        <taxon>Acanthomorphata</taxon>
        <taxon>Eupercaria</taxon>
        <taxon>Perciformes</taxon>
        <taxon>Cottioidei</taxon>
        <taxon>Cottales</taxon>
        <taxon>Cyclopteridae</taxon>
        <taxon>Cyclopterus</taxon>
    </lineage>
</organism>
<dbReference type="GeneID" id="117728283"/>
<comment type="subcellular location">
    <subcellularLocation>
        <location evidence="1">Membrane</location>
        <topology evidence="1">Multi-pass membrane protein</topology>
    </subcellularLocation>
</comment>
<dbReference type="Pfam" id="PF04831">
    <property type="entry name" value="POPDC1-3"/>
    <property type="match status" value="1"/>
</dbReference>
<evidence type="ECO:0000256" key="1">
    <source>
        <dbReference type="ARBA" id="ARBA00004141"/>
    </source>
</evidence>
<evidence type="ECO:0000256" key="2">
    <source>
        <dbReference type="ARBA" id="ARBA00022692"/>
    </source>
</evidence>
<evidence type="ECO:0000256" key="4">
    <source>
        <dbReference type="ARBA" id="ARBA00023136"/>
    </source>
</evidence>
<protein>
    <submittedName>
        <fullName evidence="7">Popeye domain cAMP effector 3</fullName>
    </submittedName>
</protein>
<evidence type="ECO:0000313" key="7">
    <source>
        <dbReference type="Ensembl" id="ENSCLMP00005012709.1"/>
    </source>
</evidence>
<dbReference type="GO" id="GO:0042383">
    <property type="term" value="C:sarcolemma"/>
    <property type="evidence" value="ECO:0007669"/>
    <property type="project" value="TreeGrafter"/>
</dbReference>
<dbReference type="CTD" id="64208"/>
<evidence type="ECO:0000313" key="8">
    <source>
        <dbReference type="Proteomes" id="UP000694565"/>
    </source>
</evidence>